<dbReference type="Pfam" id="PF01472">
    <property type="entry name" value="PUA"/>
    <property type="match status" value="1"/>
</dbReference>
<dbReference type="SUPFAM" id="SSF88697">
    <property type="entry name" value="PUA domain-like"/>
    <property type="match status" value="1"/>
</dbReference>
<gene>
    <name evidence="6" type="ORF">SHY70_12975</name>
</gene>
<dbReference type="InterPro" id="IPR002478">
    <property type="entry name" value="PUA"/>
</dbReference>
<evidence type="ECO:0000313" key="6">
    <source>
        <dbReference type="EMBL" id="MDX5039163.1"/>
    </source>
</evidence>
<dbReference type="GO" id="GO:0004349">
    <property type="term" value="F:glutamate 5-kinase activity"/>
    <property type="evidence" value="ECO:0007669"/>
    <property type="project" value="TreeGrafter"/>
</dbReference>
<dbReference type="PANTHER" id="PTHR43654:SF1">
    <property type="entry name" value="ISOPENTENYL PHOSPHATE KINASE"/>
    <property type="match status" value="1"/>
</dbReference>
<dbReference type="PROSITE" id="PS50890">
    <property type="entry name" value="PUA"/>
    <property type="match status" value="1"/>
</dbReference>
<evidence type="ECO:0000259" key="5">
    <source>
        <dbReference type="SMART" id="SM00359"/>
    </source>
</evidence>
<accession>A0AAW9DJI1</accession>
<protein>
    <submittedName>
        <fullName evidence="6">PUA domain-containing protein</fullName>
    </submittedName>
</protein>
<dbReference type="InterPro" id="IPR015947">
    <property type="entry name" value="PUA-like_sf"/>
</dbReference>
<keyword evidence="3" id="KW-0418">Kinase</keyword>
<evidence type="ECO:0000313" key="7">
    <source>
        <dbReference type="Proteomes" id="UP001270004"/>
    </source>
</evidence>
<dbReference type="Gene3D" id="2.30.130.10">
    <property type="entry name" value="PUA domain"/>
    <property type="match status" value="1"/>
</dbReference>
<dbReference type="PANTHER" id="PTHR43654">
    <property type="entry name" value="GLUTAMATE 5-KINASE"/>
    <property type="match status" value="1"/>
</dbReference>
<dbReference type="Proteomes" id="UP001270004">
    <property type="component" value="Unassembled WGS sequence"/>
</dbReference>
<keyword evidence="1" id="KW-0808">Transferase</keyword>
<dbReference type="CDD" id="cd21157">
    <property type="entry name" value="PUA_G5K"/>
    <property type="match status" value="1"/>
</dbReference>
<sequence>LADDHAMNQRKQWMAFYARTDAAVEVDAGATEAMLHQGRSLLAAGVKALEGDFEVGQVVEVYSQADHRLIGKGRVKLSSKDLQDQLANGRAEGVLIHRNDWVSL</sequence>
<evidence type="ECO:0000256" key="4">
    <source>
        <dbReference type="ARBA" id="ARBA00022840"/>
    </source>
</evidence>
<dbReference type="GO" id="GO:0005829">
    <property type="term" value="C:cytosol"/>
    <property type="evidence" value="ECO:0007669"/>
    <property type="project" value="TreeGrafter"/>
</dbReference>
<dbReference type="SMART" id="SM00359">
    <property type="entry name" value="PUA"/>
    <property type="match status" value="1"/>
</dbReference>
<evidence type="ECO:0000256" key="2">
    <source>
        <dbReference type="ARBA" id="ARBA00022741"/>
    </source>
</evidence>
<reference evidence="6" key="1">
    <citation type="submission" date="2023-11" db="EMBL/GenBank/DDBJ databases">
        <title>Antimicrobial resistance in invasive Streptococcus suis isolated in Spain and the associated genetic mechanisms.</title>
        <authorList>
            <person name="Uruen C."/>
            <person name="Arenas J.A."/>
        </authorList>
    </citation>
    <scope>NUCLEOTIDE SEQUENCE</scope>
    <source>
        <strain evidence="6">Ss_70</strain>
    </source>
</reference>
<dbReference type="AlphaFoldDB" id="A0AAW9DJI1"/>
<dbReference type="GO" id="GO:0005524">
    <property type="term" value="F:ATP binding"/>
    <property type="evidence" value="ECO:0007669"/>
    <property type="project" value="UniProtKB-KW"/>
</dbReference>
<dbReference type="GO" id="GO:0003723">
    <property type="term" value="F:RNA binding"/>
    <property type="evidence" value="ECO:0007669"/>
    <property type="project" value="InterPro"/>
</dbReference>
<organism evidence="6 7">
    <name type="scientific">Streptococcus suis</name>
    <dbReference type="NCBI Taxonomy" id="1307"/>
    <lineage>
        <taxon>Bacteria</taxon>
        <taxon>Bacillati</taxon>
        <taxon>Bacillota</taxon>
        <taxon>Bacilli</taxon>
        <taxon>Lactobacillales</taxon>
        <taxon>Streptococcaceae</taxon>
        <taxon>Streptococcus</taxon>
    </lineage>
</organism>
<feature type="non-terminal residue" evidence="6">
    <location>
        <position position="1"/>
    </location>
</feature>
<comment type="caution">
    <text evidence="6">The sequence shown here is derived from an EMBL/GenBank/DDBJ whole genome shotgun (WGS) entry which is preliminary data.</text>
</comment>
<keyword evidence="4" id="KW-0067">ATP-binding</keyword>
<dbReference type="InterPro" id="IPR036974">
    <property type="entry name" value="PUA_sf"/>
</dbReference>
<proteinExistence type="predicted"/>
<evidence type="ECO:0000256" key="1">
    <source>
        <dbReference type="ARBA" id="ARBA00022679"/>
    </source>
</evidence>
<evidence type="ECO:0000256" key="3">
    <source>
        <dbReference type="ARBA" id="ARBA00022777"/>
    </source>
</evidence>
<dbReference type="EMBL" id="JAWWZK010000401">
    <property type="protein sequence ID" value="MDX5039163.1"/>
    <property type="molecule type" value="Genomic_DNA"/>
</dbReference>
<feature type="domain" description="PUA" evidence="5">
    <location>
        <begin position="22"/>
        <end position="96"/>
    </location>
</feature>
<keyword evidence="2" id="KW-0547">Nucleotide-binding</keyword>
<name>A0AAW9DJI1_STRSU</name>
<dbReference type="RefSeq" id="WP_319444597.1">
    <property type="nucleotide sequence ID" value="NZ_JAWWZK010000401.1"/>
</dbReference>